<keyword evidence="2" id="KW-0812">Transmembrane</keyword>
<evidence type="ECO:0000313" key="5">
    <source>
        <dbReference type="Proteomes" id="UP000279259"/>
    </source>
</evidence>
<evidence type="ECO:0000256" key="1">
    <source>
        <dbReference type="ARBA" id="ARBA00022801"/>
    </source>
</evidence>
<evidence type="ECO:0000313" key="4">
    <source>
        <dbReference type="EMBL" id="RSH91758.1"/>
    </source>
</evidence>
<keyword evidence="1" id="KW-0378">Hydrolase</keyword>
<dbReference type="InterPro" id="IPR029058">
    <property type="entry name" value="AB_hydrolase_fold"/>
</dbReference>
<evidence type="ECO:0000256" key="2">
    <source>
        <dbReference type="SAM" id="Phobius"/>
    </source>
</evidence>
<dbReference type="EMBL" id="RSCD01000007">
    <property type="protein sequence ID" value="RSH91758.1"/>
    <property type="molecule type" value="Genomic_DNA"/>
</dbReference>
<keyword evidence="5" id="KW-1185">Reference proteome</keyword>
<evidence type="ECO:0000259" key="3">
    <source>
        <dbReference type="Pfam" id="PF07859"/>
    </source>
</evidence>
<reference evidence="4 5" key="1">
    <citation type="submission" date="2018-11" db="EMBL/GenBank/DDBJ databases">
        <title>Genome sequence of Saitozyma podzolica DSM 27192.</title>
        <authorList>
            <person name="Aliyu H."/>
            <person name="Gorte O."/>
            <person name="Ochsenreither K."/>
        </authorList>
    </citation>
    <scope>NUCLEOTIDE SEQUENCE [LARGE SCALE GENOMIC DNA]</scope>
    <source>
        <strain evidence="4 5">DSM 27192</strain>
    </source>
</reference>
<dbReference type="PANTHER" id="PTHR48081">
    <property type="entry name" value="AB HYDROLASE SUPERFAMILY PROTEIN C4A8.06C"/>
    <property type="match status" value="1"/>
</dbReference>
<accession>A0A427YKX3</accession>
<dbReference type="AlphaFoldDB" id="A0A427YKX3"/>
<dbReference type="OrthoDB" id="2595554at2759"/>
<keyword evidence="2" id="KW-0472">Membrane</keyword>
<feature type="domain" description="Alpha/beta hydrolase fold-3" evidence="3">
    <location>
        <begin position="253"/>
        <end position="305"/>
    </location>
</feature>
<sequence length="352" mass="38189">MSLLPASFFQPPTPSILLLVPPSSPFQWLIRFAIFLLALVSLPFLGILIPLSILCLTSPIAAVRHLAPLPIHPDNMPPKRSWRDSLIRGVIAYFLSGCIWSITGIGTAPEFNHSGARRLAHIVAWLVDYLGPRGRSASRLEVTDETIAPFPDELNVGIFANKDLHKPHIEALWLHHVLADSPVTTSPSSSGLTPSQRRVFLFFGGGGYVTGWPLVHPFVFSLARSVPPLSRQNLPSDDLPAFAVFAPNVRKSLSRERAFPVPVLDGLAAYAHLRSIGYRPEEITLMGDSAGGGLAWSVAAYLAILQESQTRRRGTHADGNLGVPGALVLISDTSAVACSPTDTSDWLSRPRE</sequence>
<dbReference type="STRING" id="1890683.A0A427YKX3"/>
<proteinExistence type="predicted"/>
<dbReference type="Pfam" id="PF07859">
    <property type="entry name" value="Abhydrolase_3"/>
    <property type="match status" value="1"/>
</dbReference>
<dbReference type="PANTHER" id="PTHR48081:SF8">
    <property type="entry name" value="ALPHA_BETA HYDROLASE FOLD-3 DOMAIN-CONTAINING PROTEIN-RELATED"/>
    <property type="match status" value="1"/>
</dbReference>
<protein>
    <recommendedName>
        <fullName evidence="3">Alpha/beta hydrolase fold-3 domain-containing protein</fullName>
    </recommendedName>
</protein>
<organism evidence="4 5">
    <name type="scientific">Saitozyma podzolica</name>
    <dbReference type="NCBI Taxonomy" id="1890683"/>
    <lineage>
        <taxon>Eukaryota</taxon>
        <taxon>Fungi</taxon>
        <taxon>Dikarya</taxon>
        <taxon>Basidiomycota</taxon>
        <taxon>Agaricomycotina</taxon>
        <taxon>Tremellomycetes</taxon>
        <taxon>Tremellales</taxon>
        <taxon>Trimorphomycetaceae</taxon>
        <taxon>Saitozyma</taxon>
    </lineage>
</organism>
<dbReference type="InterPro" id="IPR050300">
    <property type="entry name" value="GDXG_lipolytic_enzyme"/>
</dbReference>
<dbReference type="InterPro" id="IPR013094">
    <property type="entry name" value="AB_hydrolase_3"/>
</dbReference>
<comment type="caution">
    <text evidence="4">The sequence shown here is derived from an EMBL/GenBank/DDBJ whole genome shotgun (WGS) entry which is preliminary data.</text>
</comment>
<feature type="transmembrane region" description="Helical" evidence="2">
    <location>
        <begin position="28"/>
        <end position="56"/>
    </location>
</feature>
<keyword evidence="2" id="KW-1133">Transmembrane helix</keyword>
<name>A0A427YKX3_9TREE</name>
<dbReference type="GO" id="GO:0016787">
    <property type="term" value="F:hydrolase activity"/>
    <property type="evidence" value="ECO:0007669"/>
    <property type="project" value="UniProtKB-KW"/>
</dbReference>
<gene>
    <name evidence="4" type="ORF">EHS25_009127</name>
</gene>
<feature type="transmembrane region" description="Helical" evidence="2">
    <location>
        <begin position="86"/>
        <end position="108"/>
    </location>
</feature>
<dbReference type="Gene3D" id="3.40.50.1820">
    <property type="entry name" value="alpha/beta hydrolase"/>
    <property type="match status" value="1"/>
</dbReference>
<dbReference type="Proteomes" id="UP000279259">
    <property type="component" value="Unassembled WGS sequence"/>
</dbReference>
<dbReference type="SUPFAM" id="SSF53474">
    <property type="entry name" value="alpha/beta-Hydrolases"/>
    <property type="match status" value="1"/>
</dbReference>